<dbReference type="Gene3D" id="1.10.10.60">
    <property type="entry name" value="Homeodomain-like"/>
    <property type="match status" value="1"/>
</dbReference>
<dbReference type="InterPro" id="IPR027417">
    <property type="entry name" value="P-loop_NTPase"/>
</dbReference>
<keyword evidence="4" id="KW-0804">Transcription</keyword>
<accession>A0A1G9PTF3</accession>
<dbReference type="SMART" id="SM00382">
    <property type="entry name" value="AAA"/>
    <property type="match status" value="1"/>
</dbReference>
<dbReference type="Gene3D" id="3.30.450.40">
    <property type="match status" value="1"/>
</dbReference>
<dbReference type="SUPFAM" id="SSF46689">
    <property type="entry name" value="Homeodomain-like"/>
    <property type="match status" value="1"/>
</dbReference>
<dbReference type="FunFam" id="3.40.50.300:FF:000006">
    <property type="entry name" value="DNA-binding transcriptional regulator NtrC"/>
    <property type="match status" value="1"/>
</dbReference>
<evidence type="ECO:0000313" key="6">
    <source>
        <dbReference type="EMBL" id="SDM02072.1"/>
    </source>
</evidence>
<dbReference type="Gene3D" id="3.40.50.300">
    <property type="entry name" value="P-loop containing nucleotide triphosphate hydrolases"/>
    <property type="match status" value="1"/>
</dbReference>
<evidence type="ECO:0000256" key="2">
    <source>
        <dbReference type="ARBA" id="ARBA00022840"/>
    </source>
</evidence>
<keyword evidence="1" id="KW-0547">Nucleotide-binding</keyword>
<dbReference type="Pfam" id="PF00158">
    <property type="entry name" value="Sigma54_activat"/>
    <property type="match status" value="1"/>
</dbReference>
<organism evidence="6 7">
    <name type="scientific">Modicisalibacter muralis</name>
    <dbReference type="NCBI Taxonomy" id="119000"/>
    <lineage>
        <taxon>Bacteria</taxon>
        <taxon>Pseudomonadati</taxon>
        <taxon>Pseudomonadota</taxon>
        <taxon>Gammaproteobacteria</taxon>
        <taxon>Oceanospirillales</taxon>
        <taxon>Halomonadaceae</taxon>
        <taxon>Modicisalibacter</taxon>
    </lineage>
</organism>
<dbReference type="GO" id="GO:0005524">
    <property type="term" value="F:ATP binding"/>
    <property type="evidence" value="ECO:0007669"/>
    <property type="project" value="UniProtKB-KW"/>
</dbReference>
<dbReference type="EMBL" id="FNGI01000010">
    <property type="protein sequence ID" value="SDM02072.1"/>
    <property type="molecule type" value="Genomic_DNA"/>
</dbReference>
<gene>
    <name evidence="6" type="ORF">SAMN05661010_03130</name>
</gene>
<dbReference type="PROSITE" id="PS50045">
    <property type="entry name" value="SIGMA54_INTERACT_4"/>
    <property type="match status" value="1"/>
</dbReference>
<dbReference type="Gene3D" id="1.10.8.60">
    <property type="match status" value="1"/>
</dbReference>
<dbReference type="STRING" id="119000.SAMN05661010_03130"/>
<dbReference type="OrthoDB" id="9804019at2"/>
<dbReference type="InterPro" id="IPR009057">
    <property type="entry name" value="Homeodomain-like_sf"/>
</dbReference>
<dbReference type="PRINTS" id="PR01590">
    <property type="entry name" value="HTHFIS"/>
</dbReference>
<dbReference type="GO" id="GO:0043565">
    <property type="term" value="F:sequence-specific DNA binding"/>
    <property type="evidence" value="ECO:0007669"/>
    <property type="project" value="InterPro"/>
</dbReference>
<dbReference type="InterPro" id="IPR002078">
    <property type="entry name" value="Sigma_54_int"/>
</dbReference>
<dbReference type="PANTHER" id="PTHR32071">
    <property type="entry name" value="TRANSCRIPTIONAL REGULATORY PROTEIN"/>
    <property type="match status" value="1"/>
</dbReference>
<dbReference type="SUPFAM" id="SSF52540">
    <property type="entry name" value="P-loop containing nucleoside triphosphate hydrolases"/>
    <property type="match status" value="1"/>
</dbReference>
<dbReference type="PROSITE" id="PS00675">
    <property type="entry name" value="SIGMA54_INTERACT_1"/>
    <property type="match status" value="1"/>
</dbReference>
<dbReference type="AlphaFoldDB" id="A0A1G9PTF3"/>
<proteinExistence type="predicted"/>
<evidence type="ECO:0000313" key="7">
    <source>
        <dbReference type="Proteomes" id="UP000198654"/>
    </source>
</evidence>
<evidence type="ECO:0000256" key="4">
    <source>
        <dbReference type="ARBA" id="ARBA00023163"/>
    </source>
</evidence>
<dbReference type="PANTHER" id="PTHR32071:SF77">
    <property type="entry name" value="TRANSCRIPTIONAL REGULATORY PROTEIN"/>
    <property type="match status" value="1"/>
</dbReference>
<evidence type="ECO:0000259" key="5">
    <source>
        <dbReference type="PROSITE" id="PS50045"/>
    </source>
</evidence>
<dbReference type="InterPro" id="IPR002197">
    <property type="entry name" value="HTH_Fis"/>
</dbReference>
<reference evidence="6 7" key="1">
    <citation type="submission" date="2016-10" db="EMBL/GenBank/DDBJ databases">
        <authorList>
            <person name="de Groot N.N."/>
        </authorList>
    </citation>
    <scope>NUCLEOTIDE SEQUENCE [LARGE SCALE GENOMIC DNA]</scope>
    <source>
        <strain evidence="6 7">DSM 14789</strain>
    </source>
</reference>
<dbReference type="Pfam" id="PF02954">
    <property type="entry name" value="HTH_8"/>
    <property type="match status" value="1"/>
</dbReference>
<evidence type="ECO:0000256" key="3">
    <source>
        <dbReference type="ARBA" id="ARBA00023015"/>
    </source>
</evidence>
<dbReference type="Proteomes" id="UP000198654">
    <property type="component" value="Unassembled WGS sequence"/>
</dbReference>
<dbReference type="InterPro" id="IPR003593">
    <property type="entry name" value="AAA+_ATPase"/>
</dbReference>
<name>A0A1G9PTF3_9GAMM</name>
<evidence type="ECO:0000256" key="1">
    <source>
        <dbReference type="ARBA" id="ARBA00022741"/>
    </source>
</evidence>
<feature type="domain" description="Sigma-54 factor interaction" evidence="5">
    <location>
        <begin position="299"/>
        <end position="535"/>
    </location>
</feature>
<keyword evidence="3" id="KW-0805">Transcription regulation</keyword>
<dbReference type="RefSeq" id="WP_089730285.1">
    <property type="nucleotide sequence ID" value="NZ_FNGI01000010.1"/>
</dbReference>
<dbReference type="CDD" id="cd00009">
    <property type="entry name" value="AAA"/>
    <property type="match status" value="1"/>
</dbReference>
<dbReference type="InterPro" id="IPR029016">
    <property type="entry name" value="GAF-like_dom_sf"/>
</dbReference>
<sequence length="627" mass="69217">MRETAINNKTHRQHVTRAFQRRAGSDRQWRPERCADVDTAQRLAAMQSLLSLLEQGVIAEVGDMLRHWQCCLLLADRDGVIVKRWGDAQLMPAAQGDWLMPGANWNEAHSGCNAIGTCLVERGAIDVIAGEHACEQMQHLAGFAVPLKTPHGIIDGCLALISDPYRDRTHRHSGLLQVLSMQIENRRLINFYRHDHYRLTFNSSRDNLDSPRSGLLIFDALGRLAASNTRARWLLGLDSEHDRGRRFESLCDARWQETISSVESGLTLRFAGRYHCHCRLESPPSRGSRAAAASPLQRLDLGDPRLHQSIMLASRLKDRGIAMLIHGETGTGKEVFVKALHAASQRAEQPLVAINCAAIPGDLVEAELFGYVRGAFTGADPRGNIGRLREANGGRLFLDEIGDMPLGVQARLLRVLQERRVTPLGGGESYPVDIEVIAATHRPLAQEIAAGRFRADLYYRLAGVELMLPPLREREDIHALIHVVLTNQVNAEQAAGEQGAGIIPTPTPELMDWLVRQPWPGNIREMENVLRVSLAMADGPTLALHHLPANLLVADVVPSFAPSFPPISGVSSLHPTPTMAPLSTSNASLKERLAEHRGNRSALARELGISRTTLYKRLREQSEALSS</sequence>
<dbReference type="InterPro" id="IPR025662">
    <property type="entry name" value="Sigma_54_int_dom_ATP-bd_1"/>
</dbReference>
<keyword evidence="7" id="KW-1185">Reference proteome</keyword>
<dbReference type="InterPro" id="IPR058031">
    <property type="entry name" value="AAA_lid_NorR"/>
</dbReference>
<protein>
    <submittedName>
        <fullName evidence="6">Transcriptional regulator of acetoin/glycerol metabolism</fullName>
    </submittedName>
</protein>
<dbReference type="GO" id="GO:0006355">
    <property type="term" value="P:regulation of DNA-templated transcription"/>
    <property type="evidence" value="ECO:0007669"/>
    <property type="project" value="InterPro"/>
</dbReference>
<keyword evidence="2" id="KW-0067">ATP-binding</keyword>
<dbReference type="Pfam" id="PF25601">
    <property type="entry name" value="AAA_lid_14"/>
    <property type="match status" value="1"/>
</dbReference>